<dbReference type="GO" id="GO:0016705">
    <property type="term" value="F:oxidoreductase activity, acting on paired donors, with incorporation or reduction of molecular oxygen"/>
    <property type="evidence" value="ECO:0007669"/>
    <property type="project" value="InterPro"/>
</dbReference>
<comment type="similarity">
    <text evidence="3">Belongs to the cytochrome P450 family.</text>
</comment>
<sequence>MIADRANSSSLLGAIDHILEAKKNNRLTPENVIYIVAAIETTLWSIEWVLAEVVNHPVVQSKVRAKFKGMLSDDEPITESNIHKMPYLQAVIKETLRLHSPIPLLVPHMNLEAKLTLAASTGGYTIPKGSKVVVNTWWLANNPKLWEKLEEFRPERFLEKESGMDATVGARWTSDSCPSVSAYPRIILVLPILALIIEKLVMSFEMVPPPGLEKLDVSEKLTVTPILFSGFLSLLL</sequence>
<evidence type="ECO:0000256" key="1">
    <source>
        <dbReference type="ARBA" id="ARBA00001971"/>
    </source>
</evidence>
<name>A0A6G1FH27_9ORYZ</name>
<dbReference type="GO" id="GO:0004497">
    <property type="term" value="F:monooxygenase activity"/>
    <property type="evidence" value="ECO:0007669"/>
    <property type="project" value="UniProtKB-KW"/>
</dbReference>
<dbReference type="AlphaFoldDB" id="A0A6G1FH27"/>
<dbReference type="InterPro" id="IPR002403">
    <property type="entry name" value="Cyt_P450_E_grp-IV"/>
</dbReference>
<evidence type="ECO:0000313" key="9">
    <source>
        <dbReference type="EMBL" id="KAF0936171.1"/>
    </source>
</evidence>
<evidence type="ECO:0000313" key="10">
    <source>
        <dbReference type="Proteomes" id="UP000479710"/>
    </source>
</evidence>
<evidence type="ECO:0000256" key="5">
    <source>
        <dbReference type="ARBA" id="ARBA00022723"/>
    </source>
</evidence>
<evidence type="ECO:0000256" key="6">
    <source>
        <dbReference type="ARBA" id="ARBA00023002"/>
    </source>
</evidence>
<dbReference type="Proteomes" id="UP000479710">
    <property type="component" value="Unassembled WGS sequence"/>
</dbReference>
<dbReference type="PANTHER" id="PTHR47948">
    <property type="entry name" value="TRANS-CINNAMATE 4-MONOOXYGENASE"/>
    <property type="match status" value="1"/>
</dbReference>
<evidence type="ECO:0000256" key="7">
    <source>
        <dbReference type="ARBA" id="ARBA00023004"/>
    </source>
</evidence>
<comment type="caution">
    <text evidence="9">The sequence shown here is derived from an EMBL/GenBank/DDBJ whole genome shotgun (WGS) entry which is preliminary data.</text>
</comment>
<evidence type="ECO:0000256" key="3">
    <source>
        <dbReference type="ARBA" id="ARBA00010617"/>
    </source>
</evidence>
<keyword evidence="5" id="KW-0479">Metal-binding</keyword>
<dbReference type="GO" id="GO:0016020">
    <property type="term" value="C:membrane"/>
    <property type="evidence" value="ECO:0007669"/>
    <property type="project" value="UniProtKB-SubCell"/>
</dbReference>
<protein>
    <submittedName>
        <fullName evidence="9">Uncharacterized protein</fullName>
    </submittedName>
</protein>
<dbReference type="OrthoDB" id="1055148at2759"/>
<keyword evidence="4" id="KW-0349">Heme</keyword>
<keyword evidence="7" id="KW-0408">Iron</keyword>
<accession>A0A6G1FH27</accession>
<comment type="subcellular location">
    <subcellularLocation>
        <location evidence="2">Membrane</location>
    </subcellularLocation>
</comment>
<dbReference type="InterPro" id="IPR001128">
    <property type="entry name" value="Cyt_P450"/>
</dbReference>
<reference evidence="9 10" key="1">
    <citation type="submission" date="2019-11" db="EMBL/GenBank/DDBJ databases">
        <title>Whole genome sequence of Oryza granulata.</title>
        <authorList>
            <person name="Li W."/>
        </authorList>
    </citation>
    <scope>NUCLEOTIDE SEQUENCE [LARGE SCALE GENOMIC DNA]</scope>
    <source>
        <strain evidence="10">cv. Menghai</strain>
        <tissue evidence="9">Leaf</tissue>
    </source>
</reference>
<comment type="cofactor">
    <cofactor evidence="1">
        <name>heme</name>
        <dbReference type="ChEBI" id="CHEBI:30413"/>
    </cofactor>
</comment>
<dbReference type="GO" id="GO:0005506">
    <property type="term" value="F:iron ion binding"/>
    <property type="evidence" value="ECO:0007669"/>
    <property type="project" value="InterPro"/>
</dbReference>
<evidence type="ECO:0000256" key="2">
    <source>
        <dbReference type="ARBA" id="ARBA00004370"/>
    </source>
</evidence>
<dbReference type="SUPFAM" id="SSF48264">
    <property type="entry name" value="Cytochrome P450"/>
    <property type="match status" value="1"/>
</dbReference>
<dbReference type="Pfam" id="PF00067">
    <property type="entry name" value="p450"/>
    <property type="match status" value="1"/>
</dbReference>
<dbReference type="EMBL" id="SPHZ02000001">
    <property type="protein sequence ID" value="KAF0936171.1"/>
    <property type="molecule type" value="Genomic_DNA"/>
</dbReference>
<dbReference type="PRINTS" id="PR00465">
    <property type="entry name" value="EP450IV"/>
</dbReference>
<dbReference type="InterPro" id="IPR036396">
    <property type="entry name" value="Cyt_P450_sf"/>
</dbReference>
<keyword evidence="8" id="KW-0503">Monooxygenase</keyword>
<organism evidence="9 10">
    <name type="scientific">Oryza meyeriana var. granulata</name>
    <dbReference type="NCBI Taxonomy" id="110450"/>
    <lineage>
        <taxon>Eukaryota</taxon>
        <taxon>Viridiplantae</taxon>
        <taxon>Streptophyta</taxon>
        <taxon>Embryophyta</taxon>
        <taxon>Tracheophyta</taxon>
        <taxon>Spermatophyta</taxon>
        <taxon>Magnoliopsida</taxon>
        <taxon>Liliopsida</taxon>
        <taxon>Poales</taxon>
        <taxon>Poaceae</taxon>
        <taxon>BOP clade</taxon>
        <taxon>Oryzoideae</taxon>
        <taxon>Oryzeae</taxon>
        <taxon>Oryzinae</taxon>
        <taxon>Oryza</taxon>
        <taxon>Oryza meyeriana</taxon>
    </lineage>
</organism>
<gene>
    <name evidence="9" type="ORF">E2562_039148</name>
</gene>
<keyword evidence="6" id="KW-0560">Oxidoreductase</keyword>
<dbReference type="Gene3D" id="1.10.630.10">
    <property type="entry name" value="Cytochrome P450"/>
    <property type="match status" value="1"/>
</dbReference>
<proteinExistence type="inferred from homology"/>
<evidence type="ECO:0000256" key="8">
    <source>
        <dbReference type="ARBA" id="ARBA00023033"/>
    </source>
</evidence>
<dbReference type="PANTHER" id="PTHR47948:SF3">
    <property type="entry name" value="OS02G0467000 PROTEIN"/>
    <property type="match status" value="1"/>
</dbReference>
<keyword evidence="10" id="KW-1185">Reference proteome</keyword>
<evidence type="ECO:0000256" key="4">
    <source>
        <dbReference type="ARBA" id="ARBA00022617"/>
    </source>
</evidence>
<dbReference type="GO" id="GO:0020037">
    <property type="term" value="F:heme binding"/>
    <property type="evidence" value="ECO:0007669"/>
    <property type="project" value="InterPro"/>
</dbReference>